<evidence type="ECO:0000259" key="2">
    <source>
        <dbReference type="Pfam" id="PF24215"/>
    </source>
</evidence>
<evidence type="ECO:0000259" key="1">
    <source>
        <dbReference type="Pfam" id="PF24214"/>
    </source>
</evidence>
<dbReference type="RefSeq" id="YP_009598926.1">
    <property type="nucleotide sequence ID" value="NC_041911.1"/>
</dbReference>
<proteinExistence type="predicted"/>
<dbReference type="InterPro" id="IPR057114">
    <property type="entry name" value="Phage_H_T_join_C"/>
</dbReference>
<keyword evidence="4" id="KW-1185">Reference proteome</keyword>
<protein>
    <submittedName>
        <fullName evidence="3">Putative virion structural protein</fullName>
    </submittedName>
</protein>
<evidence type="ECO:0000313" key="4">
    <source>
        <dbReference type="Proteomes" id="UP000222831"/>
    </source>
</evidence>
<feature type="domain" description="Putative phage head-tail joining protein C-terminal" evidence="2">
    <location>
        <begin position="202"/>
        <end position="452"/>
    </location>
</feature>
<dbReference type="Pfam" id="PF24214">
    <property type="entry name" value="Phage_H_T_join_2"/>
    <property type="match status" value="1"/>
</dbReference>
<dbReference type="GeneID" id="40074628"/>
<organism evidence="3 4">
    <name type="scientific">Ralstonia phage RP12</name>
    <dbReference type="NCBI Taxonomy" id="1923889"/>
    <lineage>
        <taxon>Viruses</taxon>
        <taxon>Duplodnaviria</taxon>
        <taxon>Heunggongvirae</taxon>
        <taxon>Uroviricota</taxon>
        <taxon>Caudoviricetes</taxon>
        <taxon>Chimalliviridae</taxon>
        <taxon>Ripduovirus</taxon>
        <taxon>Ripduovirus RP12</taxon>
    </lineage>
</organism>
<dbReference type="Proteomes" id="UP000222831">
    <property type="component" value="Segment"/>
</dbReference>
<dbReference type="EMBL" id="AP017924">
    <property type="protein sequence ID" value="BAW19207.1"/>
    <property type="molecule type" value="Genomic_DNA"/>
</dbReference>
<reference evidence="3 4" key="1">
    <citation type="submission" date="2016-12" db="EMBL/GenBank/DDBJ databases">
        <title>Characterization of two jumbo phages RP12 and RP31 infecting the phytopathogen Ralstonia solanacearum.</title>
        <authorList>
            <person name="Kawasaki T."/>
            <person name="Yoshikawa G."/>
            <person name="Ogata H."/>
            <person name="Yamada T."/>
        </authorList>
    </citation>
    <scope>NUCLEOTIDE SEQUENCE [LARGE SCALE GENOMIC DNA]</scope>
    <source>
        <strain evidence="3 4">RP12</strain>
    </source>
</reference>
<accession>A0A1L7N153</accession>
<sequence>MPIIQARPSTPQLPPKPNLLVAKPDYKSIQVDMRFDPKETILSHVEGMAWTVDYFSQVLARDSGAAGQGLGTDPVFQQYKLINGMEVRVTTALQSSQTAETAEMDLKGSATVYPFVIPNKGDMFVADLLDGRRGIFEITNVTRLAVFRETCHSIDYDLVDFGTPERLNDLAKKVVQTTYFEKDFIYHGQNPILVSDDYENLQFLRRNYGTLITQYFKRYYSKEYATIIMPDQQNVTYDAFLVRALFQHLTTWDARELTNLRQLNCDDDQVMSADSIWTAIIERNKMLLGDSFQTVGYVSARSFTHEPMMEGIRYSGIEHVIYPNDPMVRVDNQFEQNVKIAGEFVPTRTPVANRKSMASLLNASDGDPTMFGIKNTFEDGYYVFSKAFYTDDRSTPDAQSKLELCVQDYLDDKEIDYARIRELVEASYRWDNVNSFYYVPILIILIKAVIRAI</sequence>
<feature type="domain" description="Putative phage head-tail joining protein N-terminal" evidence="1">
    <location>
        <begin position="26"/>
        <end position="193"/>
    </location>
</feature>
<dbReference type="OrthoDB" id="3831at10239"/>
<dbReference type="InterPro" id="IPR057113">
    <property type="entry name" value="Phage_H_T_join_N"/>
</dbReference>
<name>A0A1L7N153_9CAUD</name>
<dbReference type="Pfam" id="PF24215">
    <property type="entry name" value="H_T_assoc"/>
    <property type="match status" value="1"/>
</dbReference>
<dbReference type="KEGG" id="vg:40074628"/>
<evidence type="ECO:0000313" key="3">
    <source>
        <dbReference type="EMBL" id="BAW19207.1"/>
    </source>
</evidence>